<evidence type="ECO:0000313" key="2">
    <source>
        <dbReference type="Proteomes" id="UP000004221"/>
    </source>
</evidence>
<sequence length="169" mass="19153">MSRPPSYAGDMNLENLTTRELLAVSRASLRELKRRGVIRSGNAPAGDYAELLVQRATDGELANASQKSWDIRTTEGDRLQVKARVITDEHANGERQLSTIRSWDFDAAVIVLFDDNFRVWRAARVPAAIMKEAAYYSQHVRGYTVYAKDALLNHSEVEDWTEQLRSVEQ</sequence>
<reference evidence="3 4" key="2">
    <citation type="journal article" date="2024" name="Nucleic Acids Res.">
        <title>Structural analysis of the BisI family of modification dependent restriction endonucleases.</title>
        <authorList>
            <person name="Szafran K."/>
            <person name="Rafalski D."/>
            <person name="Skowronek K."/>
            <person name="Wojciechowski M."/>
            <person name="Kazrani A.A."/>
            <person name="Gilski M."/>
            <person name="Xu S.Y."/>
            <person name="Bochtler M."/>
        </authorList>
    </citation>
    <scope>X-RAY CRYSTALLOGRAPHY (1.81 ANGSTROMS) IN COMPLEX WITH CA(2+)</scope>
</reference>
<dbReference type="GO" id="GO:0046872">
    <property type="term" value="F:metal ion binding"/>
    <property type="evidence" value="ECO:0007669"/>
    <property type="project" value="UniProtKB-KW"/>
</dbReference>
<dbReference type="Proteomes" id="UP000004221">
    <property type="component" value="Unassembled WGS sequence"/>
</dbReference>
<dbReference type="PDB" id="8Q5N">
    <property type="method" value="X-ray"/>
    <property type="resolution" value="2.65 A"/>
    <property type="chains" value="A/B=1-169"/>
</dbReference>
<feature type="binding site" evidence="3 4">
    <location>
        <position position="80"/>
    </location>
    <ligand>
        <name>Ca(2+)</name>
        <dbReference type="ChEBI" id="CHEBI:29108"/>
    </ligand>
</feature>
<keyword evidence="2" id="KW-1185">Reference proteome</keyword>
<keyword evidence="3 4" id="KW-0002">3D-structure</keyword>
<organism evidence="1 2">
    <name type="scientific">Nitrolancea hollandica Lb</name>
    <dbReference type="NCBI Taxonomy" id="1129897"/>
    <lineage>
        <taxon>Bacteria</taxon>
        <taxon>Pseudomonadati</taxon>
        <taxon>Thermomicrobiota</taxon>
        <taxon>Thermomicrobia</taxon>
        <taxon>Sphaerobacterales</taxon>
        <taxon>Sphaerobacterineae</taxon>
        <taxon>Sphaerobacteraceae</taxon>
        <taxon>Nitrolancea</taxon>
    </lineage>
</organism>
<evidence type="ECO:0000313" key="1">
    <source>
        <dbReference type="EMBL" id="CCF83679.1"/>
    </source>
</evidence>
<evidence type="ECO:0007829" key="4">
    <source>
        <dbReference type="PDB" id="8RPX"/>
    </source>
</evidence>
<dbReference type="EMBL" id="CAGS01000176">
    <property type="protein sequence ID" value="CCF83679.1"/>
    <property type="molecule type" value="Genomic_DNA"/>
</dbReference>
<dbReference type="PDB" id="8RPX">
    <property type="method" value="X-ray"/>
    <property type="resolution" value="1.81 A"/>
    <property type="chains" value="A/B/C/D/E=1-169"/>
</dbReference>
<name>I4EG67_9BACT</name>
<keyword evidence="3 4" id="KW-0479">Metal-binding</keyword>
<protein>
    <submittedName>
        <fullName evidence="1">Uncharacterized protein</fullName>
    </submittedName>
</protein>
<reference evidence="1 2" key="1">
    <citation type="journal article" date="2012" name="ISME J.">
        <title>Nitrification expanded: discovery, physiology and genomics of a nitrite-oxidizing bacterium from the phylum Chloroflexi.</title>
        <authorList>
            <person name="Sorokin D.Y."/>
            <person name="Lucker S."/>
            <person name="Vejmelkova D."/>
            <person name="Kostrikina N.A."/>
            <person name="Kleerebezem R."/>
            <person name="Rijpstra W.I."/>
            <person name="Damste J.S."/>
            <person name="Le Paslier D."/>
            <person name="Muyzer G."/>
            <person name="Wagner M."/>
            <person name="van Loosdrecht M.C."/>
            <person name="Daims H."/>
        </authorList>
    </citation>
    <scope>NUCLEOTIDE SEQUENCE [LARGE SCALE GENOMIC DNA]</scope>
    <source>
        <strain evidence="2">none</strain>
    </source>
</reference>
<feature type="binding site" evidence="3 4">
    <location>
        <position position="81"/>
    </location>
    <ligand>
        <name>Ca(2+)</name>
        <dbReference type="ChEBI" id="CHEBI:29108"/>
    </ligand>
</feature>
<dbReference type="AlphaFoldDB" id="I4EG67"/>
<evidence type="ECO:0007829" key="3">
    <source>
        <dbReference type="PDB" id="8Q5N"/>
    </source>
</evidence>
<proteinExistence type="evidence at protein level"/>
<feature type="binding site" evidence="3 4">
    <location>
        <position position="70"/>
    </location>
    <ligand>
        <name>Ca(2+)</name>
        <dbReference type="ChEBI" id="CHEBI:29108"/>
    </ligand>
</feature>
<accession>I4EG67</accession>
<gene>
    <name evidence="1" type="ORF">NITHO_2570002</name>
</gene>
<keyword evidence="3 4" id="KW-0106">Calcium</keyword>
<dbReference type="SMR" id="I4EG67"/>
<comment type="caution">
    <text evidence="1">The sequence shown here is derived from an EMBL/GenBank/DDBJ whole genome shotgun (WGS) entry which is preliminary data.</text>
</comment>